<proteinExistence type="predicted"/>
<keyword evidence="1" id="KW-0732">Signal</keyword>
<protein>
    <submittedName>
        <fullName evidence="2">Uncharacterized protein</fullName>
    </submittedName>
</protein>
<name>A0A8B6EUC9_MYTGA</name>
<accession>A0A8B6EUC9</accession>
<evidence type="ECO:0000313" key="2">
    <source>
        <dbReference type="EMBL" id="VDI39907.1"/>
    </source>
</evidence>
<dbReference type="AlphaFoldDB" id="A0A8B6EUC9"/>
<evidence type="ECO:0000313" key="3">
    <source>
        <dbReference type="Proteomes" id="UP000596742"/>
    </source>
</evidence>
<reference evidence="2" key="1">
    <citation type="submission" date="2018-11" db="EMBL/GenBank/DDBJ databases">
        <authorList>
            <person name="Alioto T."/>
            <person name="Alioto T."/>
        </authorList>
    </citation>
    <scope>NUCLEOTIDE SEQUENCE</scope>
</reference>
<organism evidence="2 3">
    <name type="scientific">Mytilus galloprovincialis</name>
    <name type="common">Mediterranean mussel</name>
    <dbReference type="NCBI Taxonomy" id="29158"/>
    <lineage>
        <taxon>Eukaryota</taxon>
        <taxon>Metazoa</taxon>
        <taxon>Spiralia</taxon>
        <taxon>Lophotrochozoa</taxon>
        <taxon>Mollusca</taxon>
        <taxon>Bivalvia</taxon>
        <taxon>Autobranchia</taxon>
        <taxon>Pteriomorphia</taxon>
        <taxon>Mytilida</taxon>
        <taxon>Mytiloidea</taxon>
        <taxon>Mytilidae</taxon>
        <taxon>Mytilinae</taxon>
        <taxon>Mytilus</taxon>
    </lineage>
</organism>
<gene>
    <name evidence="2" type="ORF">MGAL_10B044794</name>
</gene>
<feature type="chain" id="PRO_5032893769" evidence="1">
    <location>
        <begin position="19"/>
        <end position="114"/>
    </location>
</feature>
<dbReference type="OrthoDB" id="6187880at2759"/>
<feature type="signal peptide" evidence="1">
    <location>
        <begin position="1"/>
        <end position="18"/>
    </location>
</feature>
<comment type="caution">
    <text evidence="2">The sequence shown here is derived from an EMBL/GenBank/DDBJ whole genome shotgun (WGS) entry which is preliminary data.</text>
</comment>
<evidence type="ECO:0000256" key="1">
    <source>
        <dbReference type="SAM" id="SignalP"/>
    </source>
</evidence>
<dbReference type="Proteomes" id="UP000596742">
    <property type="component" value="Unassembled WGS sequence"/>
</dbReference>
<dbReference type="EMBL" id="UYJE01005738">
    <property type="protein sequence ID" value="VDI39907.1"/>
    <property type="molecule type" value="Genomic_DNA"/>
</dbReference>
<keyword evidence="3" id="KW-1185">Reference proteome</keyword>
<sequence>MAIMAVIVFLWSALFVTAECFIRVNNYENSVYIAKGPAQGFKTAPPSFYFEPKDYDIFTAEDDQERNVTGDEVKKGHLVTFYKYNKDFNPIAVLAFLFTDNTYFNIIRRTLLQV</sequence>